<name>A0AA97CT11_9ACTN</name>
<reference evidence="1" key="1">
    <citation type="submission" date="2023-06" db="EMBL/GenBank/DDBJ databases">
        <title>Gordonia sp. nov. and Pseudochrobactrum sp. nov., two species isolated from the burying beetle Nicrophorus vespilloides.</title>
        <authorList>
            <person name="Poehlein A."/>
            <person name="Guzman J."/>
            <person name="Daniel R."/>
            <person name="Vilcinskas A."/>
        </authorList>
    </citation>
    <scope>NUCLEOTIDE SEQUENCE</scope>
    <source>
        <strain evidence="1">MP11Mi</strain>
    </source>
</reference>
<protein>
    <submittedName>
        <fullName evidence="1">Uncharacterized protein</fullName>
    </submittedName>
</protein>
<dbReference type="AlphaFoldDB" id="A0AA97CT11"/>
<sequence length="30" mass="3139">MADLMMALVGGGAIASLLLVVHALDRRSTR</sequence>
<accession>A0AA97CT11</accession>
<dbReference type="EMBL" id="CP128986">
    <property type="protein sequence ID" value="WOC11886.1"/>
    <property type="molecule type" value="Genomic_DNA"/>
</dbReference>
<evidence type="ECO:0000313" key="1">
    <source>
        <dbReference type="EMBL" id="WOC11886.1"/>
    </source>
</evidence>
<organism evidence="1">
    <name type="scientific">Gordonia sp. MP11Mi</name>
    <dbReference type="NCBI Taxonomy" id="3022769"/>
    <lineage>
        <taxon>Bacteria</taxon>
        <taxon>Bacillati</taxon>
        <taxon>Actinomycetota</taxon>
        <taxon>Actinomycetes</taxon>
        <taxon>Mycobacteriales</taxon>
        <taxon>Gordoniaceae</taxon>
        <taxon>Gordonia</taxon>
    </lineage>
</organism>
<proteinExistence type="predicted"/>
<gene>
    <name evidence="1" type="ORF">MP11Mi_09660</name>
</gene>